<evidence type="ECO:0000313" key="3">
    <source>
        <dbReference type="Proteomes" id="UP001152049"/>
    </source>
</evidence>
<keyword evidence="3" id="KW-1185">Reference proteome</keyword>
<accession>A0A9W8SJ11</accession>
<dbReference type="AlphaFoldDB" id="A0A9W8SJ11"/>
<gene>
    <name evidence="2" type="ORF">NW762_001018</name>
</gene>
<sequence length="126" mass="13458">MAVVTSVVAMTMQGAARRRHQSDGIAEEENLPSPSPKPRNTLASSTSHLDFLSDNGSLDFKHMSGPKSNYSGHSCSEESMLSLSSGLKRDPGWIMDIVQWAATATPAAFGKRDSTSIDTVSEQDSA</sequence>
<dbReference type="Proteomes" id="UP001152049">
    <property type="component" value="Unassembled WGS sequence"/>
</dbReference>
<dbReference type="OrthoDB" id="5080160at2759"/>
<protein>
    <submittedName>
        <fullName evidence="2">Uncharacterized protein</fullName>
    </submittedName>
</protein>
<evidence type="ECO:0000313" key="2">
    <source>
        <dbReference type="EMBL" id="KAJ4272306.1"/>
    </source>
</evidence>
<dbReference type="EMBL" id="JAOQAZ010000001">
    <property type="protein sequence ID" value="KAJ4272306.1"/>
    <property type="molecule type" value="Genomic_DNA"/>
</dbReference>
<organism evidence="2 3">
    <name type="scientific">Fusarium torreyae</name>
    <dbReference type="NCBI Taxonomy" id="1237075"/>
    <lineage>
        <taxon>Eukaryota</taxon>
        <taxon>Fungi</taxon>
        <taxon>Dikarya</taxon>
        <taxon>Ascomycota</taxon>
        <taxon>Pezizomycotina</taxon>
        <taxon>Sordariomycetes</taxon>
        <taxon>Hypocreomycetidae</taxon>
        <taxon>Hypocreales</taxon>
        <taxon>Nectriaceae</taxon>
        <taxon>Fusarium</taxon>
    </lineage>
</organism>
<proteinExistence type="predicted"/>
<feature type="region of interest" description="Disordered" evidence="1">
    <location>
        <begin position="13"/>
        <end position="82"/>
    </location>
</feature>
<reference evidence="2" key="1">
    <citation type="submission" date="2022-09" db="EMBL/GenBank/DDBJ databases">
        <title>Fusarium specimens isolated from Avocado Roots.</title>
        <authorList>
            <person name="Stajich J."/>
            <person name="Roper C."/>
            <person name="Heimlech-Rivalta G."/>
        </authorList>
    </citation>
    <scope>NUCLEOTIDE SEQUENCE</scope>
    <source>
        <strain evidence="2">CF00136</strain>
    </source>
</reference>
<name>A0A9W8SJ11_9HYPO</name>
<comment type="caution">
    <text evidence="2">The sequence shown here is derived from an EMBL/GenBank/DDBJ whole genome shotgun (WGS) entry which is preliminary data.</text>
</comment>
<evidence type="ECO:0000256" key="1">
    <source>
        <dbReference type="SAM" id="MobiDB-lite"/>
    </source>
</evidence>